<keyword evidence="2" id="KW-1133">Transmembrane helix</keyword>
<feature type="transmembrane region" description="Helical" evidence="2">
    <location>
        <begin position="206"/>
        <end position="228"/>
    </location>
</feature>
<feature type="domain" description="LppM" evidence="3">
    <location>
        <begin position="23"/>
        <end position="175"/>
    </location>
</feature>
<sequence>MTVRRLRAVVLLPLLLLLAGCFRMEMAFTINADDTADIHLEMLDKSGSLTREDLDCQSLAAEMDTTGLPTSVDYTVENLEEDGNLGCSFDVIGAPLSEMTSQGLTITEADGVYTFALDGDGSVEASLEQIPDLEVILAVTFPGAVIDAGGGEVEGSTVTWSDPAILADGVTATGEAVGDGAARDGAAGGDAADEDTAGADAAGTSWWWWVLGAILLLAVIAVVVALVARSSRQGRPGEYVAYEDLAGAPGAEPVPGAYGVPGAPGMAAGYGQPVPQTAPGAYGVPGQQVAPGTPGQPTAWAAPDGAGQPGAADTAALPDHRQGTPAGPAGAAAPPEHGDPYAAPTDPDAGPTTPHHGPAPTPDEPAAGSPPR</sequence>
<dbReference type="RefSeq" id="WP_152194509.1">
    <property type="nucleotide sequence ID" value="NZ_VUKD01000002.1"/>
</dbReference>
<organism evidence="4 5">
    <name type="scientific">Georgenia subflava</name>
    <dbReference type="NCBI Taxonomy" id="1622177"/>
    <lineage>
        <taxon>Bacteria</taxon>
        <taxon>Bacillati</taxon>
        <taxon>Actinomycetota</taxon>
        <taxon>Actinomycetes</taxon>
        <taxon>Micrococcales</taxon>
        <taxon>Bogoriellaceae</taxon>
        <taxon>Georgenia</taxon>
    </lineage>
</organism>
<protein>
    <recommendedName>
        <fullName evidence="3">LppM domain-containing protein</fullName>
    </recommendedName>
</protein>
<feature type="region of interest" description="Disordered" evidence="1">
    <location>
        <begin position="177"/>
        <end position="197"/>
    </location>
</feature>
<evidence type="ECO:0000256" key="2">
    <source>
        <dbReference type="SAM" id="Phobius"/>
    </source>
</evidence>
<feature type="compositionally biased region" description="Low complexity" evidence="1">
    <location>
        <begin position="325"/>
        <end position="356"/>
    </location>
</feature>
<dbReference type="AlphaFoldDB" id="A0A6N7EJT3"/>
<dbReference type="PROSITE" id="PS51257">
    <property type="entry name" value="PROKAR_LIPOPROTEIN"/>
    <property type="match status" value="1"/>
</dbReference>
<evidence type="ECO:0000256" key="1">
    <source>
        <dbReference type="SAM" id="MobiDB-lite"/>
    </source>
</evidence>
<keyword evidence="5" id="KW-1185">Reference proteome</keyword>
<evidence type="ECO:0000313" key="4">
    <source>
        <dbReference type="EMBL" id="MPV36805.1"/>
    </source>
</evidence>
<feature type="compositionally biased region" description="Low complexity" evidence="1">
    <location>
        <begin position="299"/>
        <end position="316"/>
    </location>
</feature>
<feature type="compositionally biased region" description="Pro residues" evidence="1">
    <location>
        <begin position="357"/>
        <end position="372"/>
    </location>
</feature>
<evidence type="ECO:0000313" key="5">
    <source>
        <dbReference type="Proteomes" id="UP000437709"/>
    </source>
</evidence>
<accession>A0A6N7EJT3</accession>
<gene>
    <name evidence="4" type="ORF">GB881_06980</name>
</gene>
<comment type="caution">
    <text evidence="4">The sequence shown here is derived from an EMBL/GenBank/DDBJ whole genome shotgun (WGS) entry which is preliminary data.</text>
</comment>
<keyword evidence="2" id="KW-0812">Transmembrane</keyword>
<dbReference type="EMBL" id="WHPC01000019">
    <property type="protein sequence ID" value="MPV36805.1"/>
    <property type="molecule type" value="Genomic_DNA"/>
</dbReference>
<dbReference type="Pfam" id="PF21946">
    <property type="entry name" value="LppM"/>
    <property type="match status" value="1"/>
</dbReference>
<dbReference type="Proteomes" id="UP000437709">
    <property type="component" value="Unassembled WGS sequence"/>
</dbReference>
<evidence type="ECO:0000259" key="3">
    <source>
        <dbReference type="Pfam" id="PF21946"/>
    </source>
</evidence>
<name>A0A6N7EJT3_9MICO</name>
<keyword evidence="2" id="KW-0472">Membrane</keyword>
<dbReference type="OrthoDB" id="3712375at2"/>
<reference evidence="4 5" key="1">
    <citation type="submission" date="2019-10" db="EMBL/GenBank/DDBJ databases">
        <title>Georgenia wutianyii sp. nov. and Georgenia yuyongxinii sp. nov. isolated from plateau pika (Ochotona curzoniae) in the Qinghai-Tibet plateau of China.</title>
        <authorList>
            <person name="Tian Z."/>
        </authorList>
    </citation>
    <scope>NUCLEOTIDE SEQUENCE [LARGE SCALE GENOMIC DNA]</scope>
    <source>
        <strain evidence="4 5">JCM 19765</strain>
    </source>
</reference>
<dbReference type="InterPro" id="IPR053807">
    <property type="entry name" value="LppM"/>
</dbReference>
<proteinExistence type="predicted"/>
<feature type="region of interest" description="Disordered" evidence="1">
    <location>
        <begin position="278"/>
        <end position="372"/>
    </location>
</feature>